<evidence type="ECO:0000313" key="3">
    <source>
        <dbReference type="EMBL" id="MED6270721.1"/>
    </source>
</evidence>
<gene>
    <name evidence="3" type="ORF">CHARACLAT_013223</name>
</gene>
<keyword evidence="2" id="KW-0732">Signal</keyword>
<evidence type="ECO:0000256" key="2">
    <source>
        <dbReference type="SAM" id="SignalP"/>
    </source>
</evidence>
<dbReference type="EMBL" id="JAHUTJ010017336">
    <property type="protein sequence ID" value="MED6270721.1"/>
    <property type="molecule type" value="Genomic_DNA"/>
</dbReference>
<feature type="chain" id="PRO_5046237343" evidence="2">
    <location>
        <begin position="27"/>
        <end position="171"/>
    </location>
</feature>
<evidence type="ECO:0000313" key="4">
    <source>
        <dbReference type="Proteomes" id="UP001352852"/>
    </source>
</evidence>
<feature type="signal peptide" evidence="2">
    <location>
        <begin position="1"/>
        <end position="26"/>
    </location>
</feature>
<comment type="caution">
    <text evidence="3">The sequence shown here is derived from an EMBL/GenBank/DDBJ whole genome shotgun (WGS) entry which is preliminary data.</text>
</comment>
<reference evidence="3 4" key="1">
    <citation type="submission" date="2021-06" db="EMBL/GenBank/DDBJ databases">
        <authorList>
            <person name="Palmer J.M."/>
        </authorList>
    </citation>
    <scope>NUCLEOTIDE SEQUENCE [LARGE SCALE GENOMIC DNA]</scope>
    <source>
        <strain evidence="3 4">CL_MEX2019</strain>
        <tissue evidence="3">Muscle</tissue>
    </source>
</reference>
<sequence length="171" mass="18993">MITRSDMLSHRYHLLVLLWAFEAASGVSLVTSQDLENKETLTCFKSADPGAVRATQLHGDHKDEGDLWSRDPNTSAPLPQCSSSSFPPPPSHCEVCVLQEVYMICDNLPAETKLFLERPGTPFSTKESACPTLPPADLRRLPENNCCSSSGEKISPQFVFTLFFAYIRGHY</sequence>
<feature type="compositionally biased region" description="Basic and acidic residues" evidence="1">
    <location>
        <begin position="58"/>
        <end position="69"/>
    </location>
</feature>
<feature type="region of interest" description="Disordered" evidence="1">
    <location>
        <begin position="56"/>
        <end position="83"/>
    </location>
</feature>
<accession>A0ABU7D8P3</accession>
<keyword evidence="4" id="KW-1185">Reference proteome</keyword>
<name>A0ABU7D8P3_9TELE</name>
<protein>
    <submittedName>
        <fullName evidence="3">Uncharacterized protein</fullName>
    </submittedName>
</protein>
<proteinExistence type="predicted"/>
<dbReference type="Proteomes" id="UP001352852">
    <property type="component" value="Unassembled WGS sequence"/>
</dbReference>
<organism evidence="3 4">
    <name type="scientific">Characodon lateralis</name>
    <dbReference type="NCBI Taxonomy" id="208331"/>
    <lineage>
        <taxon>Eukaryota</taxon>
        <taxon>Metazoa</taxon>
        <taxon>Chordata</taxon>
        <taxon>Craniata</taxon>
        <taxon>Vertebrata</taxon>
        <taxon>Euteleostomi</taxon>
        <taxon>Actinopterygii</taxon>
        <taxon>Neopterygii</taxon>
        <taxon>Teleostei</taxon>
        <taxon>Neoteleostei</taxon>
        <taxon>Acanthomorphata</taxon>
        <taxon>Ovalentaria</taxon>
        <taxon>Atherinomorphae</taxon>
        <taxon>Cyprinodontiformes</taxon>
        <taxon>Goodeidae</taxon>
        <taxon>Characodon</taxon>
    </lineage>
</organism>
<evidence type="ECO:0000256" key="1">
    <source>
        <dbReference type="SAM" id="MobiDB-lite"/>
    </source>
</evidence>